<sequence length="449" mass="49539">MGPQPNVSFGQTGISLKVDFTPVASLSKEQSSTYVKETCLKLVPGKDVSRRLSTLDDEGQLRMAHAMALYESNRVPGSDDAQAIEWLLKWGRLSKALPGDSGQRFEREALSASGLVKRLLINGLAPLTDKTVAELESIYSPAYVSTGTGTVRKTPPLKIGLLRNGLFRGLTQLVDGQIAYFEPGKGVKLQRDSMDWFKEQATHVQDYVKFECGPYPLANPDSGLLTGYELSTHLESTEAVQLNDRRLLGYLLNRAQVVGYGSAYGKPFATADFDGLRDEDALYDLMGELLRKPGMRDKVGRCLQLTGSHSSDGTIRMNPVIPPETSIGRTELRWNQLRTLIHEFLHHLSHPDFNDKADTIGHGQIIDEGFVDMITAIIFRQLADEIGKKPEMAERFLRIKEPAKPSARQLTTGYAEAGKGADQITGKIGQDRAYAGFFLGATKFLGFKK</sequence>
<comment type="caution">
    <text evidence="1">The sequence shown here is derived from an EMBL/GenBank/DDBJ whole genome shotgun (WGS) entry which is preliminary data.</text>
</comment>
<evidence type="ECO:0000313" key="1">
    <source>
        <dbReference type="EMBL" id="MFC5823065.1"/>
    </source>
</evidence>
<evidence type="ECO:0000313" key="2">
    <source>
        <dbReference type="Proteomes" id="UP001596058"/>
    </source>
</evidence>
<dbReference type="Proteomes" id="UP001596058">
    <property type="component" value="Unassembled WGS sequence"/>
</dbReference>
<reference evidence="2" key="1">
    <citation type="journal article" date="2019" name="Int. J. Syst. Evol. Microbiol.">
        <title>The Global Catalogue of Microorganisms (GCM) 10K type strain sequencing project: providing services to taxonomists for standard genome sequencing and annotation.</title>
        <authorList>
            <consortium name="The Broad Institute Genomics Platform"/>
            <consortium name="The Broad Institute Genome Sequencing Center for Infectious Disease"/>
            <person name="Wu L."/>
            <person name="Ma J."/>
        </authorList>
    </citation>
    <scope>NUCLEOTIDE SEQUENCE [LARGE SCALE GENOMIC DNA]</scope>
    <source>
        <strain evidence="2">CCUG 53903</strain>
    </source>
</reference>
<dbReference type="RefSeq" id="WP_379512603.1">
    <property type="nucleotide sequence ID" value="NZ_JBHSPA010000006.1"/>
</dbReference>
<name>A0ABW1CDW3_9ACTN</name>
<proteinExistence type="predicted"/>
<organism evidence="1 2">
    <name type="scientific">Nonomuraea insulae</name>
    <dbReference type="NCBI Taxonomy" id="1616787"/>
    <lineage>
        <taxon>Bacteria</taxon>
        <taxon>Bacillati</taxon>
        <taxon>Actinomycetota</taxon>
        <taxon>Actinomycetes</taxon>
        <taxon>Streptosporangiales</taxon>
        <taxon>Streptosporangiaceae</taxon>
        <taxon>Nonomuraea</taxon>
    </lineage>
</organism>
<keyword evidence="2" id="KW-1185">Reference proteome</keyword>
<gene>
    <name evidence="1" type="ORF">ACFPZ3_04270</name>
</gene>
<accession>A0ABW1CDW3</accession>
<dbReference type="EMBL" id="JBHSPA010000006">
    <property type="protein sequence ID" value="MFC5823065.1"/>
    <property type="molecule type" value="Genomic_DNA"/>
</dbReference>
<protein>
    <submittedName>
        <fullName evidence="1">Uncharacterized protein</fullName>
    </submittedName>
</protein>